<keyword evidence="2" id="KW-0812">Transmembrane</keyword>
<evidence type="ECO:0000313" key="3">
    <source>
        <dbReference type="EMBL" id="GGY71957.1"/>
    </source>
</evidence>
<proteinExistence type="predicted"/>
<gene>
    <name evidence="3" type="ORF">GCM10010326_77720</name>
</gene>
<accession>A0ABQ3AYQ3</accession>
<feature type="compositionally biased region" description="Low complexity" evidence="1">
    <location>
        <begin position="362"/>
        <end position="371"/>
    </location>
</feature>
<protein>
    <recommendedName>
        <fullName evidence="5">Conjugal transfer protein</fullName>
    </recommendedName>
</protein>
<keyword evidence="4" id="KW-1185">Reference proteome</keyword>
<keyword evidence="2" id="KW-0472">Membrane</keyword>
<evidence type="ECO:0000256" key="2">
    <source>
        <dbReference type="SAM" id="Phobius"/>
    </source>
</evidence>
<comment type="caution">
    <text evidence="3">The sequence shown here is derived from an EMBL/GenBank/DDBJ whole genome shotgun (WGS) entry which is preliminary data.</text>
</comment>
<dbReference type="RefSeq" id="WP_190029633.1">
    <property type="nucleotide sequence ID" value="NZ_BMUU01000029.1"/>
</dbReference>
<feature type="transmembrane region" description="Helical" evidence="2">
    <location>
        <begin position="47"/>
        <end position="67"/>
    </location>
</feature>
<dbReference type="InterPro" id="IPR024735">
    <property type="entry name" value="TcpC"/>
</dbReference>
<name>A0ABQ3AYQ3_9ACTN</name>
<feature type="region of interest" description="Disordered" evidence="1">
    <location>
        <begin position="348"/>
        <end position="371"/>
    </location>
</feature>
<feature type="region of interest" description="Disordered" evidence="1">
    <location>
        <begin position="1"/>
        <end position="34"/>
    </location>
</feature>
<dbReference type="EMBL" id="BMUU01000029">
    <property type="protein sequence ID" value="GGY71957.1"/>
    <property type="molecule type" value="Genomic_DNA"/>
</dbReference>
<keyword evidence="2" id="KW-1133">Transmembrane helix</keyword>
<dbReference type="GeneID" id="96295589"/>
<evidence type="ECO:0000313" key="4">
    <source>
        <dbReference type="Proteomes" id="UP000600946"/>
    </source>
</evidence>
<dbReference type="Pfam" id="PF12642">
    <property type="entry name" value="TpcC"/>
    <property type="match status" value="1"/>
</dbReference>
<organism evidence="3 4">
    <name type="scientific">Streptomyces xanthochromogenes</name>
    <dbReference type="NCBI Taxonomy" id="67384"/>
    <lineage>
        <taxon>Bacteria</taxon>
        <taxon>Bacillati</taxon>
        <taxon>Actinomycetota</taxon>
        <taxon>Actinomycetes</taxon>
        <taxon>Kitasatosporales</taxon>
        <taxon>Streptomycetaceae</taxon>
        <taxon>Streptomyces</taxon>
    </lineage>
</organism>
<sequence length="371" mass="38187">MKTLTRRPPKPAEPLHSDEDRTVDEGSGELAGWSTGARANTSSLIRFGIWALLILGPVLGLAAFLSVPRPLGSAQPQSAPTAPPAAGSQGAAGFAQLFVAAYLSAGEGDQTKLSAYYPPAAGLRLEGASQRRTGEQLTVIRLRQTARDVWAVTVAARITSAHPAPTPSIPAGEDRPDPKADAAAAATAAFHYFQVPVATAPAPGGATGYVALAMPAEVAAPPRITAPALAYGPLRPALPSDPRTQAVTQFLNAYLTGAGGLDRYLSPGTQLIAISPVPYTELAVDQLAVEGESGGEPVTGVPADGTRLRLMVQLRARSQDGIRIPLTYALTLSARAGRWEIAALDGAPTPARIQPTTPPGAPSATPSASWS</sequence>
<feature type="compositionally biased region" description="Basic and acidic residues" evidence="1">
    <location>
        <begin position="13"/>
        <end position="24"/>
    </location>
</feature>
<reference evidence="4" key="1">
    <citation type="journal article" date="2019" name="Int. J. Syst. Evol. Microbiol.">
        <title>The Global Catalogue of Microorganisms (GCM) 10K type strain sequencing project: providing services to taxonomists for standard genome sequencing and annotation.</title>
        <authorList>
            <consortium name="The Broad Institute Genomics Platform"/>
            <consortium name="The Broad Institute Genome Sequencing Center for Infectious Disease"/>
            <person name="Wu L."/>
            <person name="Ma J."/>
        </authorList>
    </citation>
    <scope>NUCLEOTIDE SEQUENCE [LARGE SCALE GENOMIC DNA]</scope>
    <source>
        <strain evidence="4">JCM 4594</strain>
    </source>
</reference>
<evidence type="ECO:0008006" key="5">
    <source>
        <dbReference type="Google" id="ProtNLM"/>
    </source>
</evidence>
<dbReference type="Proteomes" id="UP000600946">
    <property type="component" value="Unassembled WGS sequence"/>
</dbReference>
<evidence type="ECO:0000256" key="1">
    <source>
        <dbReference type="SAM" id="MobiDB-lite"/>
    </source>
</evidence>